<dbReference type="Proteomes" id="UP000008370">
    <property type="component" value="Unassembled WGS sequence"/>
</dbReference>
<accession>K5WH66</accession>
<protein>
    <submittedName>
        <fullName evidence="1">Uncharacterized protein</fullName>
    </submittedName>
</protein>
<organism evidence="1 2">
    <name type="scientific">Phanerochaete carnosa (strain HHB-10118-sp)</name>
    <name type="common">White-rot fungus</name>
    <name type="synonym">Peniophora carnosa</name>
    <dbReference type="NCBI Taxonomy" id="650164"/>
    <lineage>
        <taxon>Eukaryota</taxon>
        <taxon>Fungi</taxon>
        <taxon>Dikarya</taxon>
        <taxon>Basidiomycota</taxon>
        <taxon>Agaricomycotina</taxon>
        <taxon>Agaricomycetes</taxon>
        <taxon>Polyporales</taxon>
        <taxon>Phanerochaetaceae</taxon>
        <taxon>Phanerochaete</taxon>
    </lineage>
</organism>
<dbReference type="KEGG" id="pco:PHACADRAFT_171712"/>
<dbReference type="AlphaFoldDB" id="K5WH66"/>
<dbReference type="HOGENOM" id="CLU_778686_0_0_1"/>
<name>K5WH66_PHACS</name>
<dbReference type="OrthoDB" id="10511695at2759"/>
<evidence type="ECO:0000313" key="1">
    <source>
        <dbReference type="EMBL" id="EKM58444.1"/>
    </source>
</evidence>
<dbReference type="RefSeq" id="XP_007393756.1">
    <property type="nucleotide sequence ID" value="XM_007393694.1"/>
</dbReference>
<dbReference type="InParanoid" id="K5WH66"/>
<dbReference type="GeneID" id="18909567"/>
<proteinExistence type="predicted"/>
<evidence type="ECO:0000313" key="2">
    <source>
        <dbReference type="Proteomes" id="UP000008370"/>
    </source>
</evidence>
<sequence length="356" mass="39325">MQTSHTTKVISNTAQLSLASSSATHKDAVVLLLGPPKSRAAAHASQRPLEVFDYSQLPLLLHCFPNVTMISCRHVLWAPYDISRAFLTPADDAYAYFYVTRPSPPVTDRDDRLAVLRGKTDVQLALPRNDLLFRTAPPPSTRLLPTSNVRIVDFSVFRLAPKDVESLQAAADPSTAFREAVLHVRNQDTFKPAGDCLSTIGTRLEDLTVRWLTPLSLGKTHVDALCEALHIRSCTSLSSLTLCHTLVPGASSAVHTQWLLNLALLQSVPACSVRRLRLVVVVPGNGLCRNMWGQLKQTRWCDLDAVLHRFTALKEVVIAVVGEGPEDSEVWQEIEYSLSRVVPNGVRLRYCQGCVF</sequence>
<gene>
    <name evidence="1" type="ORF">PHACADRAFT_171712</name>
</gene>
<dbReference type="EMBL" id="JH930470">
    <property type="protein sequence ID" value="EKM58444.1"/>
    <property type="molecule type" value="Genomic_DNA"/>
</dbReference>
<keyword evidence="2" id="KW-1185">Reference proteome</keyword>
<reference evidence="1 2" key="1">
    <citation type="journal article" date="2012" name="BMC Genomics">
        <title>Comparative genomics of the white-rot fungi, Phanerochaete carnosa and P. chrysosporium, to elucidate the genetic basis of the distinct wood types they colonize.</title>
        <authorList>
            <person name="Suzuki H."/>
            <person name="MacDonald J."/>
            <person name="Syed K."/>
            <person name="Salamov A."/>
            <person name="Hori C."/>
            <person name="Aerts A."/>
            <person name="Henrissat B."/>
            <person name="Wiebenga A."/>
            <person name="vanKuyk P.A."/>
            <person name="Barry K."/>
            <person name="Lindquist E."/>
            <person name="LaButti K."/>
            <person name="Lapidus A."/>
            <person name="Lucas S."/>
            <person name="Coutinho P."/>
            <person name="Gong Y."/>
            <person name="Samejima M."/>
            <person name="Mahadevan R."/>
            <person name="Abou-Zaid M."/>
            <person name="de Vries R.P."/>
            <person name="Igarashi K."/>
            <person name="Yadav J.S."/>
            <person name="Grigoriev I.V."/>
            <person name="Master E.R."/>
        </authorList>
    </citation>
    <scope>NUCLEOTIDE SEQUENCE [LARGE SCALE GENOMIC DNA]</scope>
    <source>
        <strain evidence="1 2">HHB-10118-sp</strain>
    </source>
</reference>